<dbReference type="InterPro" id="IPR004151">
    <property type="entry name" value="7TM_GPCR_serpentine_rcpt_Sre"/>
</dbReference>
<dbReference type="InterPro" id="IPR052854">
    <property type="entry name" value="Serpentine_rcpt_epsilon"/>
</dbReference>
<dbReference type="GO" id="GO:0016020">
    <property type="term" value="C:membrane"/>
    <property type="evidence" value="ECO:0007669"/>
    <property type="project" value="UniProtKB-SubCell"/>
</dbReference>
<evidence type="ECO:0000256" key="2">
    <source>
        <dbReference type="ARBA" id="ARBA00006803"/>
    </source>
</evidence>
<dbReference type="GO" id="GO:0007606">
    <property type="term" value="P:sensory perception of chemical stimulus"/>
    <property type="evidence" value="ECO:0007669"/>
    <property type="project" value="InterPro"/>
</dbReference>
<comment type="similarity">
    <text evidence="2">Belongs to the nematode receptor-like protein sre family.</text>
</comment>
<proteinExistence type="inferred from homology"/>
<feature type="transmembrane region" description="Helical" evidence="6">
    <location>
        <begin position="216"/>
        <end position="238"/>
    </location>
</feature>
<feature type="transmembrane region" description="Helical" evidence="6">
    <location>
        <begin position="180"/>
        <end position="204"/>
    </location>
</feature>
<protein>
    <submittedName>
        <fullName evidence="7">Uncharacterized protein</fullName>
    </submittedName>
</protein>
<feature type="transmembrane region" description="Helical" evidence="6">
    <location>
        <begin position="62"/>
        <end position="83"/>
    </location>
</feature>
<keyword evidence="5 6" id="KW-0472">Membrane</keyword>
<dbReference type="PANTHER" id="PTHR47518">
    <property type="entry name" value="SERPENTINE RECEPTOR CLASS EPSILON-13-RELATED"/>
    <property type="match status" value="1"/>
</dbReference>
<evidence type="ECO:0000256" key="4">
    <source>
        <dbReference type="ARBA" id="ARBA00022989"/>
    </source>
</evidence>
<dbReference type="Proteomes" id="UP001177023">
    <property type="component" value="Unassembled WGS sequence"/>
</dbReference>
<accession>A0AA36G273</accession>
<organism evidence="7 8">
    <name type="scientific">Mesorhabditis spiculigera</name>
    <dbReference type="NCBI Taxonomy" id="96644"/>
    <lineage>
        <taxon>Eukaryota</taxon>
        <taxon>Metazoa</taxon>
        <taxon>Ecdysozoa</taxon>
        <taxon>Nematoda</taxon>
        <taxon>Chromadorea</taxon>
        <taxon>Rhabditida</taxon>
        <taxon>Rhabditina</taxon>
        <taxon>Rhabditomorpha</taxon>
        <taxon>Rhabditoidea</taxon>
        <taxon>Rhabditidae</taxon>
        <taxon>Mesorhabditinae</taxon>
        <taxon>Mesorhabditis</taxon>
    </lineage>
</organism>
<reference evidence="7" key="1">
    <citation type="submission" date="2023-06" db="EMBL/GenBank/DDBJ databases">
        <authorList>
            <person name="Delattre M."/>
        </authorList>
    </citation>
    <scope>NUCLEOTIDE SEQUENCE</scope>
    <source>
        <strain evidence="7">AF72</strain>
    </source>
</reference>
<sequence length="306" mass="35254">MIIQALIYVNMTAAEEDGLMTFVWVGYAVEAGFAVVTMIFCIPMTMHILTTSSAYHPNVTKLYYVNILYAYLFMLSRIPLAYYELNYEFRWLIEDPPAWLCVASQLRTNHLAILPATLTGILLERVAATALAATYEVQYYPRAFNGAQVVMRINERKRTKLSQSVYSLSRRYQITENVKALRVLNLFTWFCTVMNFIFAVLFVGTRLPIPWFYRNILGVLASAFTDIYVFMCSFVGYLGNQRMKKLAMQIAANKIHEITNGLFFKHLLAAARHRRDSNRVLDVNGKAIYLGAKQQDYFSQLDAQWK</sequence>
<name>A0AA36G273_9BILA</name>
<dbReference type="EMBL" id="CATQJA010002647">
    <property type="protein sequence ID" value="CAJ0576812.1"/>
    <property type="molecule type" value="Genomic_DNA"/>
</dbReference>
<keyword evidence="4 6" id="KW-1133">Transmembrane helix</keyword>
<evidence type="ECO:0000256" key="3">
    <source>
        <dbReference type="ARBA" id="ARBA00022692"/>
    </source>
</evidence>
<evidence type="ECO:0000256" key="1">
    <source>
        <dbReference type="ARBA" id="ARBA00004141"/>
    </source>
</evidence>
<evidence type="ECO:0000313" key="8">
    <source>
        <dbReference type="Proteomes" id="UP001177023"/>
    </source>
</evidence>
<keyword evidence="3 6" id="KW-0812">Transmembrane</keyword>
<gene>
    <name evidence="7" type="ORF">MSPICULIGERA_LOCUS15098</name>
</gene>
<dbReference type="Pfam" id="PF03125">
    <property type="entry name" value="Sre"/>
    <property type="match status" value="1"/>
</dbReference>
<comment type="subcellular location">
    <subcellularLocation>
        <location evidence="1">Membrane</location>
        <topology evidence="1">Multi-pass membrane protein</topology>
    </subcellularLocation>
</comment>
<comment type="caution">
    <text evidence="7">The sequence shown here is derived from an EMBL/GenBank/DDBJ whole genome shotgun (WGS) entry which is preliminary data.</text>
</comment>
<keyword evidence="8" id="KW-1185">Reference proteome</keyword>
<dbReference type="PANTHER" id="PTHR47518:SF9">
    <property type="entry name" value="SERPENTINE RECEPTOR, CLASS T"/>
    <property type="match status" value="1"/>
</dbReference>
<evidence type="ECO:0000256" key="5">
    <source>
        <dbReference type="ARBA" id="ARBA00023136"/>
    </source>
</evidence>
<feature type="non-terminal residue" evidence="7">
    <location>
        <position position="306"/>
    </location>
</feature>
<evidence type="ECO:0000313" key="7">
    <source>
        <dbReference type="EMBL" id="CAJ0576812.1"/>
    </source>
</evidence>
<evidence type="ECO:0000256" key="6">
    <source>
        <dbReference type="SAM" id="Phobius"/>
    </source>
</evidence>
<dbReference type="AlphaFoldDB" id="A0AA36G273"/>
<feature type="transmembrane region" description="Helical" evidence="6">
    <location>
        <begin position="21"/>
        <end position="50"/>
    </location>
</feature>